<gene>
    <name evidence="2" type="ORF">QEH59_04415</name>
</gene>
<dbReference type="EMBL" id="JARXIC010000005">
    <property type="protein sequence ID" value="MDQ8193652.1"/>
    <property type="molecule type" value="Genomic_DNA"/>
</dbReference>
<dbReference type="Pfam" id="PF01381">
    <property type="entry name" value="HTH_3"/>
    <property type="match status" value="1"/>
</dbReference>
<proteinExistence type="predicted"/>
<keyword evidence="3" id="KW-1185">Reference proteome</keyword>
<evidence type="ECO:0000313" key="3">
    <source>
        <dbReference type="Proteomes" id="UP001243717"/>
    </source>
</evidence>
<reference evidence="2 3" key="1">
    <citation type="submission" date="2023-04" db="EMBL/GenBank/DDBJ databases">
        <title>A novel bacteria isolated from coastal sediment.</title>
        <authorList>
            <person name="Liu X.-J."/>
            <person name="Du Z.-J."/>
        </authorList>
    </citation>
    <scope>NUCLEOTIDE SEQUENCE [LARGE SCALE GENOMIC DNA]</scope>
    <source>
        <strain evidence="2 3">SDUM461004</strain>
    </source>
</reference>
<feature type="domain" description="HTH cro/C1-type" evidence="1">
    <location>
        <begin position="11"/>
        <end position="65"/>
    </location>
</feature>
<name>A0ABU1AFP9_9BACT</name>
<dbReference type="SUPFAM" id="SSF47413">
    <property type="entry name" value="lambda repressor-like DNA-binding domains"/>
    <property type="match status" value="1"/>
</dbReference>
<evidence type="ECO:0000259" key="1">
    <source>
        <dbReference type="PROSITE" id="PS50943"/>
    </source>
</evidence>
<dbReference type="Gene3D" id="1.10.260.40">
    <property type="entry name" value="lambda repressor-like DNA-binding domains"/>
    <property type="match status" value="1"/>
</dbReference>
<sequence>MEFGQAFGQVLKAHRKAAGFSQEELAHRACMHSTAISLYERGLRQPTLHTVFNLSTVLGVQPSQIVMEVEALRPELS</sequence>
<dbReference type="PROSITE" id="PS50943">
    <property type="entry name" value="HTH_CROC1"/>
    <property type="match status" value="1"/>
</dbReference>
<dbReference type="SMART" id="SM00530">
    <property type="entry name" value="HTH_XRE"/>
    <property type="match status" value="1"/>
</dbReference>
<organism evidence="2 3">
    <name type="scientific">Thalassobacterium sedimentorum</name>
    <dbReference type="NCBI Taxonomy" id="3041258"/>
    <lineage>
        <taxon>Bacteria</taxon>
        <taxon>Pseudomonadati</taxon>
        <taxon>Verrucomicrobiota</taxon>
        <taxon>Opitutia</taxon>
        <taxon>Puniceicoccales</taxon>
        <taxon>Coraliomargaritaceae</taxon>
        <taxon>Thalassobacterium</taxon>
    </lineage>
</organism>
<protein>
    <submittedName>
        <fullName evidence="2">Helix-turn-helix transcriptional regulator</fullName>
    </submittedName>
</protein>
<accession>A0ABU1AFP9</accession>
<dbReference type="Proteomes" id="UP001243717">
    <property type="component" value="Unassembled WGS sequence"/>
</dbReference>
<dbReference type="InterPro" id="IPR010982">
    <property type="entry name" value="Lambda_DNA-bd_dom_sf"/>
</dbReference>
<dbReference type="CDD" id="cd00093">
    <property type="entry name" value="HTH_XRE"/>
    <property type="match status" value="1"/>
</dbReference>
<dbReference type="InterPro" id="IPR001387">
    <property type="entry name" value="Cro/C1-type_HTH"/>
</dbReference>
<comment type="caution">
    <text evidence="2">The sequence shown here is derived from an EMBL/GenBank/DDBJ whole genome shotgun (WGS) entry which is preliminary data.</text>
</comment>
<dbReference type="RefSeq" id="WP_345785324.1">
    <property type="nucleotide sequence ID" value="NZ_JARXIC010000005.1"/>
</dbReference>
<evidence type="ECO:0000313" key="2">
    <source>
        <dbReference type="EMBL" id="MDQ8193652.1"/>
    </source>
</evidence>